<dbReference type="OrthoDB" id="2101715at2759"/>
<keyword evidence="4" id="KW-1185">Reference proteome</keyword>
<evidence type="ECO:0000256" key="1">
    <source>
        <dbReference type="SAM" id="MobiDB-lite"/>
    </source>
</evidence>
<reference evidence="3" key="1">
    <citation type="journal article" date="2020" name="Mol. Plant Microbe Interact.">
        <title>Genome Sequence of the Biocontrol Agent Coniothyrium minitans strain Conio (IMI 134523).</title>
        <authorList>
            <person name="Patel D."/>
            <person name="Shittu T.A."/>
            <person name="Baroncelli R."/>
            <person name="Muthumeenakshi S."/>
            <person name="Osborne T.H."/>
            <person name="Janganan T.K."/>
            <person name="Sreenivasaprasad S."/>
        </authorList>
    </citation>
    <scope>NUCLEOTIDE SEQUENCE</scope>
    <source>
        <strain evidence="3">Conio</strain>
    </source>
</reference>
<keyword evidence="2" id="KW-0812">Transmembrane</keyword>
<gene>
    <name evidence="3" type="ORF">PMIN01_03373</name>
</gene>
<accession>A0A9P6GN91</accession>
<dbReference type="AlphaFoldDB" id="A0A9P6GN91"/>
<proteinExistence type="predicted"/>
<dbReference type="Proteomes" id="UP000756921">
    <property type="component" value="Unassembled WGS sequence"/>
</dbReference>
<evidence type="ECO:0000313" key="4">
    <source>
        <dbReference type="Proteomes" id="UP000756921"/>
    </source>
</evidence>
<feature type="transmembrane region" description="Helical" evidence="2">
    <location>
        <begin position="477"/>
        <end position="495"/>
    </location>
</feature>
<comment type="caution">
    <text evidence="3">The sequence shown here is derived from an EMBL/GenBank/DDBJ whole genome shotgun (WGS) entry which is preliminary data.</text>
</comment>
<name>A0A9P6GN91_9PLEO</name>
<organism evidence="3 4">
    <name type="scientific">Paraphaeosphaeria minitans</name>
    <dbReference type="NCBI Taxonomy" id="565426"/>
    <lineage>
        <taxon>Eukaryota</taxon>
        <taxon>Fungi</taxon>
        <taxon>Dikarya</taxon>
        <taxon>Ascomycota</taxon>
        <taxon>Pezizomycotina</taxon>
        <taxon>Dothideomycetes</taxon>
        <taxon>Pleosporomycetidae</taxon>
        <taxon>Pleosporales</taxon>
        <taxon>Massarineae</taxon>
        <taxon>Didymosphaeriaceae</taxon>
        <taxon>Paraphaeosphaeria</taxon>
    </lineage>
</organism>
<feature type="region of interest" description="Disordered" evidence="1">
    <location>
        <begin position="172"/>
        <end position="206"/>
    </location>
</feature>
<dbReference type="EMBL" id="WJXW01000003">
    <property type="protein sequence ID" value="KAF9738090.1"/>
    <property type="molecule type" value="Genomic_DNA"/>
</dbReference>
<protein>
    <submittedName>
        <fullName evidence="3">Uncharacterized protein</fullName>
    </submittedName>
</protein>
<keyword evidence="2" id="KW-0472">Membrane</keyword>
<feature type="region of interest" description="Disordered" evidence="1">
    <location>
        <begin position="1"/>
        <end position="159"/>
    </location>
</feature>
<feature type="compositionally biased region" description="Basic and acidic residues" evidence="1">
    <location>
        <begin position="97"/>
        <end position="108"/>
    </location>
</feature>
<feature type="compositionally biased region" description="Polar residues" evidence="1">
    <location>
        <begin position="1"/>
        <end position="34"/>
    </location>
</feature>
<feature type="compositionally biased region" description="Low complexity" evidence="1">
    <location>
        <begin position="49"/>
        <end position="64"/>
    </location>
</feature>
<keyword evidence="2" id="KW-1133">Transmembrane helix</keyword>
<sequence length="604" mass="67936">MPSGHTSDTSLGADTGASSPDSDPKNNSTTSDYTTDIVPHSKRGRTSEDATQALADAAADSKLAQRVRNRDPVVAIDKPTQEFRRKRNSSAGSMGRSQKENDDGRHDSAVLGATELRPLTPANDSTRGLEGSSGTTDVGKSSGLSRERDVRDDEGTVDSEVQFRKGSIFRDKQSKERVAKDSIVDPKEVSDAKAKGSKPGTPEGRAQETIVRAEQQHTSPWYVPLRNKLQSLARSFRCHSNVASPFDAPTPGKFHRTLRFICAILEKFDPIAWRRSFRFYEICDFPSTPDIIRRTCQDVLTREWTRYVPLFTFLQPAPPALTAARGLDPVIREVYAKDAERSLEIYEFCAGSSGPTPMFERLINQHRVNSNEHPIRFTMSDLYPNREAWDRLMGTSAWLGLEYDPVNAISSPPKATSRGLAINKQPNEQNNANSRRIFRLFNCSFHHFDDEVARKILESTMETSDGFAIIELQDRRVGMLLMMLGNFFFVIPHVMSACQLRGHFTYGVPNIFVYPGVWIATIFTLTFDGFMSCLRTREFGEFTKLVKQAAQDEGPILTRRRSQGDERLWVYDVPSWEIRAHEPILHTLPFGYVRMISGVRTVPT</sequence>
<feature type="compositionally biased region" description="Basic and acidic residues" evidence="1">
    <location>
        <begin position="145"/>
        <end position="154"/>
    </location>
</feature>
<evidence type="ECO:0000313" key="3">
    <source>
        <dbReference type="EMBL" id="KAF9738090.1"/>
    </source>
</evidence>
<feature type="compositionally biased region" description="Basic and acidic residues" evidence="1">
    <location>
        <begin position="172"/>
        <end position="194"/>
    </location>
</feature>
<feature type="compositionally biased region" description="Polar residues" evidence="1">
    <location>
        <begin position="122"/>
        <end position="144"/>
    </location>
</feature>
<evidence type="ECO:0000256" key="2">
    <source>
        <dbReference type="SAM" id="Phobius"/>
    </source>
</evidence>
<feature type="transmembrane region" description="Helical" evidence="2">
    <location>
        <begin position="507"/>
        <end position="527"/>
    </location>
</feature>